<protein>
    <submittedName>
        <fullName evidence="4">Dimethylsulfonioproprionate demethylase DmdA</fullName>
        <ecNumber evidence="4">2.1.1.269</ecNumber>
    </submittedName>
</protein>
<dbReference type="AlphaFoldDB" id="A0A1Y5SF75"/>
<dbReference type="NCBIfam" id="NF009133">
    <property type="entry name" value="PRK12486.1"/>
    <property type="match status" value="1"/>
</dbReference>
<sequence>MAIIMPSRRVRKTPFSPGVEAAGVKGYTVYNHMLLPTFFESVDADAAHLKQHVQVWDVAVERQVQIKGPDALRLMKMISPRDMDKMADDQCYYVPSVDHNGGMLNDPVSIKLADDHYWLSVADGDLWQYALGIAIALGLDVEVDEPDVSPLAVQGPKADDLMARVFGDVVRDIKFFRYKRLPFEGQEFVVARSGWSKQGGFEIYVEGTENGMPLWDALFAAGEDLNVRAGCPNNIERVESGLLSFGSDMRRENTPYECGLGRFCNSPEDYIGKAALAEQAKNGPPRQIRPIVIEGEIGACTGSWPLLVDGRQVGQVASAVFSPEFGVNVAIGMVDRSHWDAGTRMEIETEHGMRGAVVQEKFWR</sequence>
<dbReference type="SUPFAM" id="SSF103025">
    <property type="entry name" value="Folate-binding domain"/>
    <property type="match status" value="1"/>
</dbReference>
<feature type="binding site" evidence="1">
    <location>
        <position position="202"/>
    </location>
    <ligand>
        <name>substrate</name>
    </ligand>
</feature>
<dbReference type="InterPro" id="IPR028896">
    <property type="entry name" value="GcvT/YgfZ/DmdA"/>
</dbReference>
<dbReference type="Proteomes" id="UP000193077">
    <property type="component" value="Unassembled WGS sequence"/>
</dbReference>
<keyword evidence="4" id="KW-0808">Transferase</keyword>
<dbReference type="InterPro" id="IPR029043">
    <property type="entry name" value="GcvT/YgfZ_C"/>
</dbReference>
<dbReference type="InterPro" id="IPR006222">
    <property type="entry name" value="GCVT_N"/>
</dbReference>
<dbReference type="GO" id="GO:0008168">
    <property type="term" value="F:methyltransferase activity"/>
    <property type="evidence" value="ECO:0007669"/>
    <property type="project" value="UniProtKB-KW"/>
</dbReference>
<evidence type="ECO:0000313" key="5">
    <source>
        <dbReference type="Proteomes" id="UP000193077"/>
    </source>
</evidence>
<dbReference type="RefSeq" id="WP_085795546.1">
    <property type="nucleotide sequence ID" value="NZ_FWFO01000001.1"/>
</dbReference>
<dbReference type="PIRSF" id="PIRSF006487">
    <property type="entry name" value="GcvT"/>
    <property type="match status" value="1"/>
</dbReference>
<dbReference type="OrthoDB" id="9772660at2"/>
<feature type="domain" description="GCVT N-terminal" evidence="2">
    <location>
        <begin position="21"/>
        <end position="265"/>
    </location>
</feature>
<dbReference type="Pfam" id="PF08669">
    <property type="entry name" value="GCV_T_C"/>
    <property type="match status" value="1"/>
</dbReference>
<accession>A0A1Y5SF75</accession>
<dbReference type="EC" id="2.1.1.269" evidence="4"/>
<gene>
    <name evidence="4" type="primary">dmdA</name>
    <name evidence="4" type="ORF">TRL7639_02021</name>
</gene>
<name>A0A1Y5SF75_9RHOB</name>
<dbReference type="GO" id="GO:0032259">
    <property type="term" value="P:methylation"/>
    <property type="evidence" value="ECO:0007669"/>
    <property type="project" value="UniProtKB-KW"/>
</dbReference>
<dbReference type="SUPFAM" id="SSF101790">
    <property type="entry name" value="Aminomethyltransferase beta-barrel domain"/>
    <property type="match status" value="1"/>
</dbReference>
<dbReference type="PANTHER" id="PTHR43757">
    <property type="entry name" value="AMINOMETHYLTRANSFERASE"/>
    <property type="match status" value="1"/>
</dbReference>
<reference evidence="4 5" key="1">
    <citation type="submission" date="2017-03" db="EMBL/GenBank/DDBJ databases">
        <authorList>
            <person name="Afonso C.L."/>
            <person name="Miller P.J."/>
            <person name="Scott M.A."/>
            <person name="Spackman E."/>
            <person name="Goraichik I."/>
            <person name="Dimitrov K.M."/>
            <person name="Suarez D.L."/>
            <person name="Swayne D.E."/>
        </authorList>
    </citation>
    <scope>NUCLEOTIDE SEQUENCE [LARGE SCALE GENOMIC DNA]</scope>
    <source>
        <strain evidence="4 5">CECT 7639</strain>
    </source>
</reference>
<evidence type="ECO:0000256" key="1">
    <source>
        <dbReference type="PIRSR" id="PIRSR006487-1"/>
    </source>
</evidence>
<organism evidence="4 5">
    <name type="scientific">Falsiruegeria litorea R37</name>
    <dbReference type="NCBI Taxonomy" id="1200284"/>
    <lineage>
        <taxon>Bacteria</taxon>
        <taxon>Pseudomonadati</taxon>
        <taxon>Pseudomonadota</taxon>
        <taxon>Alphaproteobacteria</taxon>
        <taxon>Rhodobacterales</taxon>
        <taxon>Roseobacteraceae</taxon>
        <taxon>Falsiruegeria</taxon>
    </lineage>
</organism>
<proteinExistence type="predicted"/>
<dbReference type="Gene3D" id="3.30.1360.120">
    <property type="entry name" value="Probable tRNA modification gtpase trme, domain 1"/>
    <property type="match status" value="1"/>
</dbReference>
<evidence type="ECO:0000259" key="2">
    <source>
        <dbReference type="Pfam" id="PF01571"/>
    </source>
</evidence>
<dbReference type="PANTHER" id="PTHR43757:SF2">
    <property type="entry name" value="AMINOMETHYLTRANSFERASE, MITOCHONDRIAL"/>
    <property type="match status" value="1"/>
</dbReference>
<dbReference type="Pfam" id="PF01571">
    <property type="entry name" value="GCV_T"/>
    <property type="match status" value="1"/>
</dbReference>
<evidence type="ECO:0000259" key="3">
    <source>
        <dbReference type="Pfam" id="PF08669"/>
    </source>
</evidence>
<evidence type="ECO:0000313" key="4">
    <source>
        <dbReference type="EMBL" id="SLN39449.1"/>
    </source>
</evidence>
<feature type="domain" description="Aminomethyltransferase C-terminal" evidence="3">
    <location>
        <begin position="289"/>
        <end position="359"/>
    </location>
</feature>
<dbReference type="EMBL" id="FWFO01000001">
    <property type="protein sequence ID" value="SLN39449.1"/>
    <property type="molecule type" value="Genomic_DNA"/>
</dbReference>
<keyword evidence="5" id="KW-1185">Reference proteome</keyword>
<keyword evidence="4" id="KW-0489">Methyltransferase</keyword>
<dbReference type="InterPro" id="IPR027266">
    <property type="entry name" value="TrmE/GcvT-like"/>
</dbReference>
<dbReference type="InterPro" id="IPR013977">
    <property type="entry name" value="GcvT_C"/>
</dbReference>